<organism evidence="1 2">
    <name type="scientific">Paenibacillus mucilaginosus K02</name>
    <dbReference type="NCBI Taxonomy" id="997761"/>
    <lineage>
        <taxon>Bacteria</taxon>
        <taxon>Bacillati</taxon>
        <taxon>Bacillota</taxon>
        <taxon>Bacilli</taxon>
        <taxon>Bacillales</taxon>
        <taxon>Paenibacillaceae</taxon>
        <taxon>Paenibacillus</taxon>
    </lineage>
</organism>
<dbReference type="Proteomes" id="UP000007392">
    <property type="component" value="Chromosome"/>
</dbReference>
<proteinExistence type="predicted"/>
<dbReference type="PATRIC" id="fig|997761.3.peg.3552"/>
<dbReference type="EMBL" id="CP003422">
    <property type="protein sequence ID" value="AFH62593.1"/>
    <property type="molecule type" value="Genomic_DNA"/>
</dbReference>
<dbReference type="KEGG" id="pmw:B2K_18005"/>
<dbReference type="AlphaFoldDB" id="I0BJP6"/>
<dbReference type="HOGENOM" id="CLU_1293276_0_0_9"/>
<accession>I0BJP6</accession>
<evidence type="ECO:0000313" key="1">
    <source>
        <dbReference type="EMBL" id="AFH62593.1"/>
    </source>
</evidence>
<evidence type="ECO:0000313" key="2">
    <source>
        <dbReference type="Proteomes" id="UP000007392"/>
    </source>
</evidence>
<gene>
    <name evidence="1" type="ORF">B2K_18005</name>
</gene>
<protein>
    <submittedName>
        <fullName evidence="1">Uncharacterized protein</fullName>
    </submittedName>
</protein>
<reference evidence="1 2" key="1">
    <citation type="submission" date="2013-06" db="EMBL/GenBank/DDBJ databases">
        <title>Complete genome sequence of Paenibacillus mucilaginosus K02.</title>
        <authorList>
            <person name="Xiao B."/>
            <person name="Sun L."/>
            <person name="Xiao L."/>
            <person name="Lian B."/>
        </authorList>
    </citation>
    <scope>NUCLEOTIDE SEQUENCE [LARGE SCALE GENOMIC DNA]</scope>
    <source>
        <strain evidence="1 2">K02</strain>
    </source>
</reference>
<sequence length="213" mass="23296">MMIEPADLAWMGGAAPGASLAGEEPLWDEDPKLRRLLEGLPDGARLSVLLRSRACFSEELAERVLAAMAGGPDALRGEPGFMDSRAALRFRGREEPGWRLLVLDLSRPGELGERLVQERLRLHEALRTGRGLLAVIFRLEEGDRLLLSVPLPAPYPVTRSGLTGDFMRGYRQALNGMPPALPVRPVVQVPALHPGRERAGSEHENAMGFQLLA</sequence>
<dbReference type="RefSeq" id="WP_014651088.1">
    <property type="nucleotide sequence ID" value="NC_017672.3"/>
</dbReference>
<name>I0BJP6_9BACL</name>